<proteinExistence type="predicted"/>
<dbReference type="InterPro" id="IPR013783">
    <property type="entry name" value="Ig-like_fold"/>
</dbReference>
<evidence type="ECO:0008006" key="4">
    <source>
        <dbReference type="Google" id="ProtNLM"/>
    </source>
</evidence>
<keyword evidence="1" id="KW-0472">Membrane</keyword>
<dbReference type="Gene3D" id="1.10.260.40">
    <property type="entry name" value="lambda repressor-like DNA-binding domains"/>
    <property type="match status" value="1"/>
</dbReference>
<reference evidence="3" key="1">
    <citation type="submission" date="2017-09" db="EMBL/GenBank/DDBJ databases">
        <title>Depth-based differentiation of microbial function through sediment-hosted aquifers and enrichment of novel symbionts in the deep terrestrial subsurface.</title>
        <authorList>
            <person name="Probst A.J."/>
            <person name="Ladd B."/>
            <person name="Jarett J.K."/>
            <person name="Geller-Mcgrath D.E."/>
            <person name="Sieber C.M.K."/>
            <person name="Emerson J.B."/>
            <person name="Anantharaman K."/>
            <person name="Thomas B.C."/>
            <person name="Malmstrom R."/>
            <person name="Stieglmeier M."/>
            <person name="Klingl A."/>
            <person name="Woyke T."/>
            <person name="Ryan C.M."/>
            <person name="Banfield J.F."/>
        </authorList>
    </citation>
    <scope>NUCLEOTIDE SEQUENCE [LARGE SCALE GENOMIC DNA]</scope>
</reference>
<sequence length="229" mass="25605">MAFVIRKFDYTESLGEKLKVIRHSAGFTLSEMAVKTKIRKAFLKAFEAGDYAKLPDPIYARNFLKVYVRALGGDVDYFIQQFESECGTCDFTKNVHLPRRRARALQFLVASRFVKVFFIGCIGLGIVGYFGYQIRAIISPPILLVYEPSDGILTADALISVTGQAGENAQVTVNGVEVLLSKDGTFELDVALERGLNVIAIESTKRYSRPATEYRRVVLQQDRTLSLSK</sequence>
<comment type="caution">
    <text evidence="2">The sequence shown here is derived from an EMBL/GenBank/DDBJ whole genome shotgun (WGS) entry which is preliminary data.</text>
</comment>
<dbReference type="AlphaFoldDB" id="A0A2M8LHZ5"/>
<keyword evidence="1" id="KW-1133">Transmembrane helix</keyword>
<keyword evidence="1" id="KW-0812">Transmembrane</keyword>
<dbReference type="SUPFAM" id="SSF47413">
    <property type="entry name" value="lambda repressor-like DNA-binding domains"/>
    <property type="match status" value="1"/>
</dbReference>
<dbReference type="Proteomes" id="UP000231436">
    <property type="component" value="Unassembled WGS sequence"/>
</dbReference>
<dbReference type="Gene3D" id="2.60.40.10">
    <property type="entry name" value="Immunoglobulins"/>
    <property type="match status" value="1"/>
</dbReference>
<gene>
    <name evidence="2" type="ORF">COV05_01475</name>
</gene>
<dbReference type="InterPro" id="IPR010982">
    <property type="entry name" value="Lambda_DNA-bd_dom_sf"/>
</dbReference>
<dbReference type="InterPro" id="IPR050400">
    <property type="entry name" value="Bact_Cytoskel_RodZ"/>
</dbReference>
<evidence type="ECO:0000313" key="3">
    <source>
        <dbReference type="Proteomes" id="UP000231436"/>
    </source>
</evidence>
<dbReference type="GO" id="GO:0003677">
    <property type="term" value="F:DNA binding"/>
    <property type="evidence" value="ECO:0007669"/>
    <property type="project" value="InterPro"/>
</dbReference>
<feature type="transmembrane region" description="Helical" evidence="1">
    <location>
        <begin position="109"/>
        <end position="132"/>
    </location>
</feature>
<dbReference type="EMBL" id="PFEU01000007">
    <property type="protein sequence ID" value="PJE77068.1"/>
    <property type="molecule type" value="Genomic_DNA"/>
</dbReference>
<evidence type="ECO:0000256" key="1">
    <source>
        <dbReference type="SAM" id="Phobius"/>
    </source>
</evidence>
<dbReference type="InterPro" id="IPR001387">
    <property type="entry name" value="Cro/C1-type_HTH"/>
</dbReference>
<dbReference type="CDD" id="cd00093">
    <property type="entry name" value="HTH_XRE"/>
    <property type="match status" value="1"/>
</dbReference>
<dbReference type="Pfam" id="PF13413">
    <property type="entry name" value="HTH_25"/>
    <property type="match status" value="1"/>
</dbReference>
<name>A0A2M8LHZ5_9BACT</name>
<organism evidence="2 3">
    <name type="scientific">Candidatus Uhrbacteria bacterium CG10_big_fil_rev_8_21_14_0_10_48_16</name>
    <dbReference type="NCBI Taxonomy" id="1975038"/>
    <lineage>
        <taxon>Bacteria</taxon>
        <taxon>Candidatus Uhriibacteriota</taxon>
    </lineage>
</organism>
<accession>A0A2M8LHZ5</accession>
<dbReference type="PANTHER" id="PTHR34475">
    <property type="match status" value="1"/>
</dbReference>
<protein>
    <recommendedName>
        <fullName evidence="4">HTH cro/C1-type domain-containing protein</fullName>
    </recommendedName>
</protein>
<dbReference type="PANTHER" id="PTHR34475:SF1">
    <property type="entry name" value="CYTOSKELETON PROTEIN RODZ"/>
    <property type="match status" value="1"/>
</dbReference>
<evidence type="ECO:0000313" key="2">
    <source>
        <dbReference type="EMBL" id="PJE77068.1"/>
    </source>
</evidence>
<dbReference type="Pfam" id="PF09136">
    <property type="entry name" value="Glucodextran_B"/>
    <property type="match status" value="1"/>
</dbReference>